<accession>A0A812DX55</accession>
<evidence type="ECO:0000313" key="3">
    <source>
        <dbReference type="Proteomes" id="UP000597762"/>
    </source>
</evidence>
<dbReference type="EMBL" id="CAHIKZ030004163">
    <property type="protein sequence ID" value="CAE1308220.1"/>
    <property type="molecule type" value="Genomic_DNA"/>
</dbReference>
<evidence type="ECO:0000256" key="1">
    <source>
        <dbReference type="SAM" id="MobiDB-lite"/>
    </source>
</evidence>
<dbReference type="AlphaFoldDB" id="A0A812DX55"/>
<protein>
    <submittedName>
        <fullName evidence="2">Uncharacterized protein</fullName>
    </submittedName>
</protein>
<gene>
    <name evidence="2" type="ORF">SPHA_60138</name>
</gene>
<proteinExistence type="predicted"/>
<feature type="region of interest" description="Disordered" evidence="1">
    <location>
        <begin position="196"/>
        <end position="229"/>
    </location>
</feature>
<sequence length="575" mass="62368">MTNFLSYVQNNTKLANSDKSSSVGSGNLHPQASRMLLLLLLLHLLLQPKRECDSSSSSFTETVDLTPLLNTTCQMDNSHCCNNPKVNRSLPEVVNESQTFFHQLILKSLMEKFKCQTEVLASYHLRCVKHHHLYDPVWTNNSKDAKPSTGEDGNMVQKSNMYRVMLGHDGQSVSKPVDAQLFNVDLSSVPLPPAAATAATTVEDPMASTSHSSHRQPHTPRIPRTMNDYSPPLGSTVSSIALPPAPPPLPITTTTTTMHLPFSSSSDLSLNGSGVAQLASTVPQPVPPPLPLPLASVSTVPPLPPTPVPPVPPPPVMPVPPPVGILSLPTSSIGSYSSIAQCSTIHNDNVDRDTSFSEDRKDNPENSLKALSASLDSRKVVENSHQPGKKTGGIIRFSLKSPDGGGKPKVSFQIKRKNRPIVGDKSESIAEEEDIVNSNPGQFVTRKREMFKPAEVESVTPQQLAFIKNFGANPHATEVGNIWARIGHMNDQLEIGSMITSPHLINHVTNQHVKGQEGKVLMIVQLEDLHMKELPGTSLRKEAVIGTGLAIDQLKTDRTKGQHVTGHMKGRTETV</sequence>
<reference evidence="2" key="1">
    <citation type="submission" date="2021-01" db="EMBL/GenBank/DDBJ databases">
        <authorList>
            <person name="Li R."/>
            <person name="Bekaert M."/>
        </authorList>
    </citation>
    <scope>NUCLEOTIDE SEQUENCE</scope>
    <source>
        <strain evidence="2">Farmed</strain>
    </source>
</reference>
<organism evidence="2 3">
    <name type="scientific">Acanthosepion pharaonis</name>
    <name type="common">Pharaoh cuttlefish</name>
    <name type="synonym">Sepia pharaonis</name>
    <dbReference type="NCBI Taxonomy" id="158019"/>
    <lineage>
        <taxon>Eukaryota</taxon>
        <taxon>Metazoa</taxon>
        <taxon>Spiralia</taxon>
        <taxon>Lophotrochozoa</taxon>
        <taxon>Mollusca</taxon>
        <taxon>Cephalopoda</taxon>
        <taxon>Coleoidea</taxon>
        <taxon>Decapodiformes</taxon>
        <taxon>Sepiida</taxon>
        <taxon>Sepiina</taxon>
        <taxon>Sepiidae</taxon>
        <taxon>Acanthosepion</taxon>
    </lineage>
</organism>
<evidence type="ECO:0000313" key="2">
    <source>
        <dbReference type="EMBL" id="CAE1308220.1"/>
    </source>
</evidence>
<name>A0A812DX55_ACAPH</name>
<dbReference type="Proteomes" id="UP000597762">
    <property type="component" value="Unassembled WGS sequence"/>
</dbReference>
<feature type="region of interest" description="Disordered" evidence="1">
    <location>
        <begin position="372"/>
        <end position="411"/>
    </location>
</feature>
<comment type="caution">
    <text evidence="2">The sequence shown here is derived from an EMBL/GenBank/DDBJ whole genome shotgun (WGS) entry which is preliminary data.</text>
</comment>
<keyword evidence="3" id="KW-1185">Reference proteome</keyword>